<gene>
    <name evidence="1" type="ORF">LEP1GSC124_3151</name>
</gene>
<protein>
    <submittedName>
        <fullName evidence="1">Uncharacterized protein</fullName>
    </submittedName>
</protein>
<name>M6ZL59_LEPIR</name>
<reference evidence="1 2" key="1">
    <citation type="submission" date="2013-01" db="EMBL/GenBank/DDBJ databases">
        <authorList>
            <person name="Harkins D.M."/>
            <person name="Durkin A.S."/>
            <person name="Brinkac L.M."/>
            <person name="Haft D.H."/>
            <person name="Selengut J.D."/>
            <person name="Sanka R."/>
            <person name="DePew J."/>
            <person name="Purushe J."/>
            <person name="Picardeau M."/>
            <person name="Werts C."/>
            <person name="Goarant C."/>
            <person name="Vinetz J.M."/>
            <person name="Sutton G.G."/>
            <person name="Nierman W.C."/>
            <person name="Fouts D.E."/>
        </authorList>
    </citation>
    <scope>NUCLEOTIDE SEQUENCE [LARGE SCALE GENOMIC DNA]</scope>
    <source>
        <strain evidence="1 2">200701872</strain>
    </source>
</reference>
<evidence type="ECO:0000313" key="2">
    <source>
        <dbReference type="Proteomes" id="UP000012117"/>
    </source>
</evidence>
<organism evidence="1 2">
    <name type="scientific">Leptospira interrogans serovar Pyrogenes str. 200701872</name>
    <dbReference type="NCBI Taxonomy" id="1193029"/>
    <lineage>
        <taxon>Bacteria</taxon>
        <taxon>Pseudomonadati</taxon>
        <taxon>Spirochaetota</taxon>
        <taxon>Spirochaetia</taxon>
        <taxon>Leptospirales</taxon>
        <taxon>Leptospiraceae</taxon>
        <taxon>Leptospira</taxon>
    </lineage>
</organism>
<proteinExistence type="predicted"/>
<accession>M6ZL59</accession>
<evidence type="ECO:0000313" key="1">
    <source>
        <dbReference type="EMBL" id="EMP06846.1"/>
    </source>
</evidence>
<comment type="caution">
    <text evidence="1">The sequence shown here is derived from an EMBL/GenBank/DDBJ whole genome shotgun (WGS) entry which is preliminary data.</text>
</comment>
<dbReference type="BioCyc" id="LINT1193029:G11R4-933-MONOMER"/>
<sequence>MSQKWIATKQLSVPNTLMALNVMVSTDNGLRNAWADFVFIGNYWKGPNIHTWFLSITEQFYFIFPFFADLFCSSGIFLQGNVSFGFCI</sequence>
<dbReference type="EMBL" id="AKWN02000300">
    <property type="protein sequence ID" value="EMP06846.1"/>
    <property type="molecule type" value="Genomic_DNA"/>
</dbReference>
<dbReference type="AlphaFoldDB" id="M6ZL59"/>
<dbReference type="Proteomes" id="UP000012117">
    <property type="component" value="Unassembled WGS sequence"/>
</dbReference>